<dbReference type="RefSeq" id="WP_146502192.1">
    <property type="nucleotide sequence ID" value="NZ_SJPG01000001.1"/>
</dbReference>
<proteinExistence type="inferred from homology"/>
<evidence type="ECO:0000259" key="5">
    <source>
        <dbReference type="Pfam" id="PF17863"/>
    </source>
</evidence>
<dbReference type="InterPro" id="IPR027417">
    <property type="entry name" value="P-loop_NTPase"/>
</dbReference>
<feature type="domain" description="ATPase AAA-3" evidence="4">
    <location>
        <begin position="62"/>
        <end position="196"/>
    </location>
</feature>
<gene>
    <name evidence="6" type="ORF">Pan54_07360</name>
</gene>
<dbReference type="OrthoDB" id="9773454at2"/>
<comment type="caution">
    <text evidence="6">The sequence shown here is derived from an EMBL/GenBank/DDBJ whole genome shotgun (WGS) entry which is preliminary data.</text>
</comment>
<evidence type="ECO:0000256" key="1">
    <source>
        <dbReference type="ARBA" id="ARBA00022741"/>
    </source>
</evidence>
<name>A0A5C5XB36_9PLAN</name>
<dbReference type="PANTHER" id="PTHR42759:SF1">
    <property type="entry name" value="MAGNESIUM-CHELATASE SUBUNIT CHLD"/>
    <property type="match status" value="1"/>
</dbReference>
<feature type="domain" description="ChlI/MoxR AAA lid" evidence="5">
    <location>
        <begin position="270"/>
        <end position="338"/>
    </location>
</feature>
<evidence type="ECO:0000313" key="7">
    <source>
        <dbReference type="Proteomes" id="UP000316095"/>
    </source>
</evidence>
<dbReference type="GO" id="GO:0005524">
    <property type="term" value="F:ATP binding"/>
    <property type="evidence" value="ECO:0007669"/>
    <property type="project" value="UniProtKB-KW"/>
</dbReference>
<dbReference type="PANTHER" id="PTHR42759">
    <property type="entry name" value="MOXR FAMILY PROTEIN"/>
    <property type="match status" value="1"/>
</dbReference>
<dbReference type="Gene3D" id="1.10.8.80">
    <property type="entry name" value="Magnesium chelatase subunit I, C-Terminal domain"/>
    <property type="match status" value="1"/>
</dbReference>
<sequence length="356" mass="39302">MIEPGFTSEPIDLDSNSKAKEAQAIKGLVNASSRMKEEIGKVIVGQQDVVEQLLIALLCRGHCLLVGVPGLAKTLLVSTVSQLLHLSFRRIQFTPDLMPSDITGTDILQDDPETGRKQFQFMPGPMFSHILLADEINRTPPKTQAALLEAMQEKHVTVGTNTYRLPAPFFVLATQNPIEQEGTYPLPEAQLDRFMFNTIVDYPTAEEELEILIRTTGDAPPKLTPILNDKQILALQDVVRKVPVAEHVFMYARDLARATRPGEAEASSFVKEYLSWGAGPRAGQNLINGAKARALLHGRFHTTTEDIKAVAHPVLRHRIVTTFQADSEGISTDDVITQLLKDVRMPLDKLSKKAGV</sequence>
<evidence type="ECO:0000259" key="4">
    <source>
        <dbReference type="Pfam" id="PF07726"/>
    </source>
</evidence>
<keyword evidence="2" id="KW-0067">ATP-binding</keyword>
<dbReference type="GO" id="GO:0016887">
    <property type="term" value="F:ATP hydrolysis activity"/>
    <property type="evidence" value="ECO:0007669"/>
    <property type="project" value="InterPro"/>
</dbReference>
<dbReference type="Pfam" id="PF17863">
    <property type="entry name" value="AAA_lid_2"/>
    <property type="match status" value="1"/>
</dbReference>
<dbReference type="Pfam" id="PF07726">
    <property type="entry name" value="AAA_3"/>
    <property type="match status" value="1"/>
</dbReference>
<accession>A0A5C5XB36</accession>
<protein>
    <submittedName>
        <fullName evidence="6">ATPase family associated with various cellular activities (AAA)</fullName>
    </submittedName>
</protein>
<dbReference type="SUPFAM" id="SSF52540">
    <property type="entry name" value="P-loop containing nucleoside triphosphate hydrolases"/>
    <property type="match status" value="1"/>
</dbReference>
<evidence type="ECO:0000256" key="2">
    <source>
        <dbReference type="ARBA" id="ARBA00022840"/>
    </source>
</evidence>
<dbReference type="Proteomes" id="UP000316095">
    <property type="component" value="Unassembled WGS sequence"/>
</dbReference>
<reference evidence="6 7" key="1">
    <citation type="submission" date="2019-02" db="EMBL/GenBank/DDBJ databases">
        <title>Deep-cultivation of Planctomycetes and their phenomic and genomic characterization uncovers novel biology.</title>
        <authorList>
            <person name="Wiegand S."/>
            <person name="Jogler M."/>
            <person name="Boedeker C."/>
            <person name="Pinto D."/>
            <person name="Vollmers J."/>
            <person name="Rivas-Marin E."/>
            <person name="Kohn T."/>
            <person name="Peeters S.H."/>
            <person name="Heuer A."/>
            <person name="Rast P."/>
            <person name="Oberbeckmann S."/>
            <person name="Bunk B."/>
            <person name="Jeske O."/>
            <person name="Meyerdierks A."/>
            <person name="Storesund J.E."/>
            <person name="Kallscheuer N."/>
            <person name="Luecker S."/>
            <person name="Lage O.M."/>
            <person name="Pohl T."/>
            <person name="Merkel B.J."/>
            <person name="Hornburger P."/>
            <person name="Mueller R.-W."/>
            <person name="Bruemmer F."/>
            <person name="Labrenz M."/>
            <person name="Spormann A.M."/>
            <person name="Op Den Camp H."/>
            <person name="Overmann J."/>
            <person name="Amann R."/>
            <person name="Jetten M.S.M."/>
            <person name="Mascher T."/>
            <person name="Medema M.H."/>
            <person name="Devos D.P."/>
            <person name="Kaster A.-K."/>
            <person name="Ovreas L."/>
            <person name="Rohde M."/>
            <person name="Galperin M.Y."/>
            <person name="Jogler C."/>
        </authorList>
    </citation>
    <scope>NUCLEOTIDE SEQUENCE [LARGE SCALE GENOMIC DNA]</scope>
    <source>
        <strain evidence="6 7">Pan54</strain>
    </source>
</reference>
<evidence type="ECO:0000313" key="6">
    <source>
        <dbReference type="EMBL" id="TWT60024.1"/>
    </source>
</evidence>
<organism evidence="6 7">
    <name type="scientific">Rubinisphaera italica</name>
    <dbReference type="NCBI Taxonomy" id="2527969"/>
    <lineage>
        <taxon>Bacteria</taxon>
        <taxon>Pseudomonadati</taxon>
        <taxon>Planctomycetota</taxon>
        <taxon>Planctomycetia</taxon>
        <taxon>Planctomycetales</taxon>
        <taxon>Planctomycetaceae</taxon>
        <taxon>Rubinisphaera</taxon>
    </lineage>
</organism>
<dbReference type="AlphaFoldDB" id="A0A5C5XB36"/>
<dbReference type="PIRSF" id="PIRSF002849">
    <property type="entry name" value="AAA_ATPase_chaperone_MoxR_prd"/>
    <property type="match status" value="1"/>
</dbReference>
<evidence type="ECO:0000256" key="3">
    <source>
        <dbReference type="ARBA" id="ARBA00061607"/>
    </source>
</evidence>
<comment type="similarity">
    <text evidence="3">Belongs to the MoxR family.</text>
</comment>
<dbReference type="EMBL" id="SJPG01000001">
    <property type="protein sequence ID" value="TWT60024.1"/>
    <property type="molecule type" value="Genomic_DNA"/>
</dbReference>
<dbReference type="FunFam" id="3.40.50.300:FF:000640">
    <property type="entry name" value="MoxR family ATPase"/>
    <property type="match status" value="1"/>
</dbReference>
<dbReference type="InterPro" id="IPR041628">
    <property type="entry name" value="ChlI/MoxR_AAA_lid"/>
</dbReference>
<keyword evidence="1" id="KW-0547">Nucleotide-binding</keyword>
<dbReference type="InterPro" id="IPR050764">
    <property type="entry name" value="CbbQ/NirQ/NorQ/GpvN"/>
</dbReference>
<dbReference type="Gene3D" id="3.40.50.300">
    <property type="entry name" value="P-loop containing nucleotide triphosphate hydrolases"/>
    <property type="match status" value="1"/>
</dbReference>
<dbReference type="CDD" id="cd00009">
    <property type="entry name" value="AAA"/>
    <property type="match status" value="1"/>
</dbReference>
<dbReference type="InterPro" id="IPR011703">
    <property type="entry name" value="ATPase_AAA-3"/>
</dbReference>
<keyword evidence="7" id="KW-1185">Reference proteome</keyword>